<dbReference type="InterPro" id="IPR029470">
    <property type="entry name" value="PDDEXK_4"/>
</dbReference>
<keyword evidence="2" id="KW-1185">Reference proteome</keyword>
<dbReference type="EMBL" id="JANKAS010000007">
    <property type="protein sequence ID" value="MCR1899223.1"/>
    <property type="molecule type" value="Genomic_DNA"/>
</dbReference>
<organism evidence="1 2">
    <name type="scientific">Irregularibacter muris</name>
    <dbReference type="NCBI Taxonomy" id="1796619"/>
    <lineage>
        <taxon>Bacteria</taxon>
        <taxon>Bacillati</taxon>
        <taxon>Bacillota</taxon>
        <taxon>Clostridia</taxon>
        <taxon>Eubacteriales</taxon>
        <taxon>Eubacteriaceae</taxon>
        <taxon>Irregularibacter</taxon>
    </lineage>
</organism>
<sequence length="535" mass="62256">MDINKMKALPYDELRALYKNFLHSQNISTATINTAYVDTFYLWRKGSKDLFWNAVNATDFETEAKSALIKALSENSNGNVNSLVSGYLSHLRRFRLFLSSDETIVPVEYKQKTTVKANPTQTSREIIINKMYVGAYLSEGDNIGHEIINLYKADDGKNYIYLNSQGTIELSHGENRITVLLVRKFASKTYKVLAKAEGVTILDFADSKLPREERYKGQVALGLTYGGISLVDLFNENSYHGSLQEEKNAYTTFFADKVIKPKNQIYITDDASVSGDNTFFIRTNKGFGKQTLREFYNENEKPDSFADLNQIIENRELWEDANTTQAISELPELQKDPYFNFLKIIRQEDNELAFSNMFAYFFDINREAFSRFAREVLHIDVQTDFTIEREKRNIDLLISDRNNAVVIENKIKSSINGIDDRHDIYSDQVQSQLKKYYQFVTSDDEYRNKTASCFIFSPNYNRIDLSKFSCGEKYTIVYYREIYNFFVENRSLYDGVVYFDDFINAMYKHTKDYDNDLEEEMQRRFQNTICNAKKG</sequence>
<accession>A0AAE3L409</accession>
<comment type="caution">
    <text evidence="1">The sequence shown here is derived from an EMBL/GenBank/DDBJ whole genome shotgun (WGS) entry which is preliminary data.</text>
</comment>
<reference evidence="1" key="1">
    <citation type="submission" date="2022-07" db="EMBL/GenBank/DDBJ databases">
        <title>Enhanced cultured diversity of the mouse gut microbiota enables custom-made synthetic communities.</title>
        <authorList>
            <person name="Afrizal A."/>
        </authorList>
    </citation>
    <scope>NUCLEOTIDE SEQUENCE</scope>
    <source>
        <strain evidence="1">DSM 28593</strain>
    </source>
</reference>
<proteinExistence type="predicted"/>
<protein>
    <submittedName>
        <fullName evidence="1">PD-(D/E)XK nuclease family protein</fullName>
    </submittedName>
</protein>
<dbReference type="Proteomes" id="UP001205748">
    <property type="component" value="Unassembled WGS sequence"/>
</dbReference>
<name>A0AAE3L409_9FIRM</name>
<gene>
    <name evidence="1" type="ORF">NSA47_09520</name>
</gene>
<dbReference type="RefSeq" id="WP_257531344.1">
    <property type="nucleotide sequence ID" value="NZ_JANKAS010000007.1"/>
</dbReference>
<evidence type="ECO:0000313" key="2">
    <source>
        <dbReference type="Proteomes" id="UP001205748"/>
    </source>
</evidence>
<dbReference type="Pfam" id="PF14281">
    <property type="entry name" value="PDDEXK_4"/>
    <property type="match status" value="2"/>
</dbReference>
<evidence type="ECO:0000313" key="1">
    <source>
        <dbReference type="EMBL" id="MCR1899223.1"/>
    </source>
</evidence>
<dbReference type="AlphaFoldDB" id="A0AAE3L409"/>